<sequence>MYEYYFCCDEYAKPGYVLAGWEHFVCNECTIEVFQQSFKNTHEFPDSCCGAQASPRKMFEHLYNDDFIQKYPPHLQERYTPQAIHVYCATPECARFLPSSAFQDDFRYAVAYRISALDSCVYCENLGLPEHRCDTREDANVKPDWIPPYSPDCHIKKIS</sequence>
<evidence type="ECO:0000313" key="1">
    <source>
        <dbReference type="EMBL" id="KAF2266123.1"/>
    </source>
</evidence>
<dbReference type="AlphaFoldDB" id="A0A9P4KCI1"/>
<dbReference type="OrthoDB" id="9977870at2759"/>
<keyword evidence="2" id="KW-1185">Reference proteome</keyword>
<proteinExistence type="predicted"/>
<accession>A0A9P4KCI1</accession>
<evidence type="ECO:0000313" key="2">
    <source>
        <dbReference type="Proteomes" id="UP000800093"/>
    </source>
</evidence>
<name>A0A9P4KCI1_9PLEO</name>
<reference evidence="2" key="1">
    <citation type="journal article" date="2020" name="Stud. Mycol.">
        <title>101 Dothideomycetes genomes: A test case for predicting lifestyles and emergence of pathogens.</title>
        <authorList>
            <person name="Haridas S."/>
            <person name="Albert R."/>
            <person name="Binder M."/>
            <person name="Bloem J."/>
            <person name="LaButti K."/>
            <person name="Salamov A."/>
            <person name="Andreopoulos B."/>
            <person name="Baker S."/>
            <person name="Barry K."/>
            <person name="Bills G."/>
            <person name="Bluhm B."/>
            <person name="Cannon C."/>
            <person name="Castanera R."/>
            <person name="Culley D."/>
            <person name="Daum C."/>
            <person name="Ezra D."/>
            <person name="Gonzalez J."/>
            <person name="Henrissat B."/>
            <person name="Kuo A."/>
            <person name="Liang C."/>
            <person name="Lipzen A."/>
            <person name="Lutzoni F."/>
            <person name="Magnuson J."/>
            <person name="Mondo S."/>
            <person name="Nolan M."/>
            <person name="Ohm R."/>
            <person name="Pangilinan J."/>
            <person name="Park H.-J."/>
            <person name="Ramirez L."/>
            <person name="Alfaro M."/>
            <person name="Sun H."/>
            <person name="Tritt A."/>
            <person name="Yoshinaga Y."/>
            <person name="Zwiers L.-H."/>
            <person name="Turgeon B."/>
            <person name="Goodwin S."/>
            <person name="Spatafora J."/>
            <person name="Crous P."/>
            <person name="Grigoriev I."/>
        </authorList>
    </citation>
    <scope>NUCLEOTIDE SEQUENCE [LARGE SCALE GENOMIC DNA]</scope>
    <source>
        <strain evidence="2">CBS 304.66</strain>
    </source>
</reference>
<dbReference type="EMBL" id="ML986601">
    <property type="protein sequence ID" value="KAF2266123.1"/>
    <property type="molecule type" value="Genomic_DNA"/>
</dbReference>
<comment type="caution">
    <text evidence="1">The sequence shown here is derived from an EMBL/GenBank/DDBJ whole genome shotgun (WGS) entry which is preliminary data.</text>
</comment>
<protein>
    <submittedName>
        <fullName evidence="1">Uncharacterized protein</fullName>
    </submittedName>
</protein>
<organism evidence="1 2">
    <name type="scientific">Lojkania enalia</name>
    <dbReference type="NCBI Taxonomy" id="147567"/>
    <lineage>
        <taxon>Eukaryota</taxon>
        <taxon>Fungi</taxon>
        <taxon>Dikarya</taxon>
        <taxon>Ascomycota</taxon>
        <taxon>Pezizomycotina</taxon>
        <taxon>Dothideomycetes</taxon>
        <taxon>Pleosporomycetidae</taxon>
        <taxon>Pleosporales</taxon>
        <taxon>Pleosporales incertae sedis</taxon>
        <taxon>Lojkania</taxon>
    </lineage>
</organism>
<gene>
    <name evidence="1" type="ORF">CC78DRAFT_578703</name>
</gene>
<dbReference type="Proteomes" id="UP000800093">
    <property type="component" value="Unassembled WGS sequence"/>
</dbReference>